<comment type="caution">
    <text evidence="2">The sequence shown here is derived from an EMBL/GenBank/DDBJ whole genome shotgun (WGS) entry which is preliminary data.</text>
</comment>
<dbReference type="EMBL" id="NAEP01000069">
    <property type="protein sequence ID" value="PDQ34163.1"/>
    <property type="molecule type" value="Genomic_DNA"/>
</dbReference>
<dbReference type="AlphaFoldDB" id="A0A2A6FP42"/>
<protein>
    <submittedName>
        <fullName evidence="2">Uncharacterized protein</fullName>
    </submittedName>
</protein>
<feature type="compositionally biased region" description="Basic and acidic residues" evidence="1">
    <location>
        <begin position="102"/>
        <end position="123"/>
    </location>
</feature>
<organism evidence="2 3">
    <name type="scientific">Candidatus Lumbricidiphila eiseniae</name>
    <dbReference type="NCBI Taxonomy" id="1969409"/>
    <lineage>
        <taxon>Bacteria</taxon>
        <taxon>Bacillati</taxon>
        <taxon>Actinomycetota</taxon>
        <taxon>Actinomycetes</taxon>
        <taxon>Micrococcales</taxon>
        <taxon>Microbacteriaceae</taxon>
        <taxon>Candidatus Lumbricidiphila</taxon>
    </lineage>
</organism>
<feature type="region of interest" description="Disordered" evidence="1">
    <location>
        <begin position="97"/>
        <end position="123"/>
    </location>
</feature>
<dbReference type="SUPFAM" id="SSF55831">
    <property type="entry name" value="Thymidylate synthase/dCMP hydroxymethylase"/>
    <property type="match status" value="1"/>
</dbReference>
<evidence type="ECO:0000313" key="3">
    <source>
        <dbReference type="Proteomes" id="UP000219994"/>
    </source>
</evidence>
<dbReference type="InterPro" id="IPR036926">
    <property type="entry name" value="Thymidate_synth/dCMP_Mease_sf"/>
</dbReference>
<reference evidence="3" key="1">
    <citation type="submission" date="2017-03" db="EMBL/GenBank/DDBJ databases">
        <authorList>
            <person name="Lund M.B."/>
        </authorList>
    </citation>
    <scope>NUCLEOTIDE SEQUENCE [LARGE SCALE GENOMIC DNA]</scope>
</reference>
<dbReference type="Gene3D" id="3.30.572.10">
    <property type="entry name" value="Thymidylate synthase/dCMP hydroxymethylase domain"/>
    <property type="match status" value="1"/>
</dbReference>
<accession>A0A2A6FP42</accession>
<proteinExistence type="predicted"/>
<name>A0A2A6FP42_9MICO</name>
<evidence type="ECO:0000256" key="1">
    <source>
        <dbReference type="SAM" id="MobiDB-lite"/>
    </source>
</evidence>
<gene>
    <name evidence="2" type="ORF">B5766_13120</name>
</gene>
<sequence>MHYRNATRAFVAELAEIQRVGDAVVMRGKPTHELLARTVTLAAPSERFITVPGRRNDVFATVTETMWVIAGHNDMEYLARYLGRALGFSDDGATWRGGYGPRLRDWGRDGSARRDSEAAERGS</sequence>
<evidence type="ECO:0000313" key="2">
    <source>
        <dbReference type="EMBL" id="PDQ34163.1"/>
    </source>
</evidence>
<dbReference type="Proteomes" id="UP000219994">
    <property type="component" value="Unassembled WGS sequence"/>
</dbReference>